<reference evidence="3" key="2">
    <citation type="submission" date="2020-10" db="UniProtKB">
        <authorList>
            <consortium name="WormBaseParasite"/>
        </authorList>
    </citation>
    <scope>IDENTIFICATION</scope>
</reference>
<name>A0A7E4ZRQ0_PANRE</name>
<sequence>MATSISFNLTLTGLIKRLRQDCLWRYGFEDTFAPLGFPETDRKHRNTPLAVARLHQQCVDHRLQPKTSTASFTKTTPKKRHRGRCIPTGSLSPQGRGGRTVLAVRLSAAVVPLRKQCLRAAEKR</sequence>
<organism evidence="2 3">
    <name type="scientific">Panagrellus redivivus</name>
    <name type="common">Microworm</name>
    <dbReference type="NCBI Taxonomy" id="6233"/>
    <lineage>
        <taxon>Eukaryota</taxon>
        <taxon>Metazoa</taxon>
        <taxon>Ecdysozoa</taxon>
        <taxon>Nematoda</taxon>
        <taxon>Chromadorea</taxon>
        <taxon>Rhabditida</taxon>
        <taxon>Tylenchina</taxon>
        <taxon>Panagrolaimomorpha</taxon>
        <taxon>Panagrolaimoidea</taxon>
        <taxon>Panagrolaimidae</taxon>
        <taxon>Panagrellus</taxon>
    </lineage>
</organism>
<feature type="compositionally biased region" description="Polar residues" evidence="1">
    <location>
        <begin position="65"/>
        <end position="75"/>
    </location>
</feature>
<dbReference type="WBParaSite" id="Pan_g13151.t1">
    <property type="protein sequence ID" value="Pan_g13151.t1"/>
    <property type="gene ID" value="Pan_g13151"/>
</dbReference>
<protein>
    <submittedName>
        <fullName evidence="3">Transposase</fullName>
    </submittedName>
</protein>
<evidence type="ECO:0000313" key="2">
    <source>
        <dbReference type="Proteomes" id="UP000492821"/>
    </source>
</evidence>
<evidence type="ECO:0000256" key="1">
    <source>
        <dbReference type="SAM" id="MobiDB-lite"/>
    </source>
</evidence>
<dbReference type="Proteomes" id="UP000492821">
    <property type="component" value="Unassembled WGS sequence"/>
</dbReference>
<dbReference type="AlphaFoldDB" id="A0A7E4ZRQ0"/>
<accession>A0A7E4ZRQ0</accession>
<evidence type="ECO:0000313" key="3">
    <source>
        <dbReference type="WBParaSite" id="Pan_g13151.t1"/>
    </source>
</evidence>
<proteinExistence type="predicted"/>
<keyword evidence="2" id="KW-1185">Reference proteome</keyword>
<feature type="region of interest" description="Disordered" evidence="1">
    <location>
        <begin position="65"/>
        <end position="97"/>
    </location>
</feature>
<reference evidence="2" key="1">
    <citation type="journal article" date="2013" name="Genetics">
        <title>The draft genome and transcriptome of Panagrellus redivivus are shaped by the harsh demands of a free-living lifestyle.</title>
        <authorList>
            <person name="Srinivasan J."/>
            <person name="Dillman A.R."/>
            <person name="Macchietto M.G."/>
            <person name="Heikkinen L."/>
            <person name="Lakso M."/>
            <person name="Fracchia K.M."/>
            <person name="Antoshechkin I."/>
            <person name="Mortazavi A."/>
            <person name="Wong G."/>
            <person name="Sternberg P.W."/>
        </authorList>
    </citation>
    <scope>NUCLEOTIDE SEQUENCE [LARGE SCALE GENOMIC DNA]</scope>
    <source>
        <strain evidence="2">MT8872</strain>
    </source>
</reference>